<gene>
    <name evidence="8" type="primary">oppA_1</name>
    <name evidence="7" type="ORF">I6G64_24840</name>
    <name evidence="8" type="ORF">NCTC12961_03151</name>
</gene>
<dbReference type="GO" id="GO:0043190">
    <property type="term" value="C:ATP-binding cassette (ABC) transporter complex"/>
    <property type="evidence" value="ECO:0007669"/>
    <property type="project" value="InterPro"/>
</dbReference>
<evidence type="ECO:0000313" key="9">
    <source>
        <dbReference type="Proteomes" id="UP000248897"/>
    </source>
</evidence>
<dbReference type="Gene3D" id="3.40.190.10">
    <property type="entry name" value="Periplasmic binding protein-like II"/>
    <property type="match status" value="1"/>
</dbReference>
<dbReference type="RefSeq" id="WP_081113154.1">
    <property type="nucleotide sequence ID" value="NZ_CAMITG010000002.1"/>
</dbReference>
<evidence type="ECO:0000259" key="6">
    <source>
        <dbReference type="Pfam" id="PF00496"/>
    </source>
</evidence>
<accession>A0A2X4XLC3</accession>
<dbReference type="PANTHER" id="PTHR30290">
    <property type="entry name" value="PERIPLASMIC BINDING COMPONENT OF ABC TRANSPORTER"/>
    <property type="match status" value="1"/>
</dbReference>
<dbReference type="FunFam" id="3.90.76.10:FF:000001">
    <property type="entry name" value="Oligopeptide ABC transporter substrate-binding protein"/>
    <property type="match status" value="1"/>
</dbReference>
<organism evidence="8 9">
    <name type="scientific">Serratia plymuthica</name>
    <dbReference type="NCBI Taxonomy" id="82996"/>
    <lineage>
        <taxon>Bacteria</taxon>
        <taxon>Pseudomonadati</taxon>
        <taxon>Pseudomonadota</taxon>
        <taxon>Gammaproteobacteria</taxon>
        <taxon>Enterobacterales</taxon>
        <taxon>Yersiniaceae</taxon>
        <taxon>Serratia</taxon>
    </lineage>
</organism>
<evidence type="ECO:0000256" key="1">
    <source>
        <dbReference type="ARBA" id="ARBA00004196"/>
    </source>
</evidence>
<dbReference type="PANTHER" id="PTHR30290:SF10">
    <property type="entry name" value="PERIPLASMIC OLIGOPEPTIDE-BINDING PROTEIN-RELATED"/>
    <property type="match status" value="1"/>
</dbReference>
<feature type="signal peptide" evidence="5">
    <location>
        <begin position="1"/>
        <end position="40"/>
    </location>
</feature>
<keyword evidence="4 5" id="KW-0732">Signal</keyword>
<comment type="similarity">
    <text evidence="2">Belongs to the bacterial solute-binding protein 5 family.</text>
</comment>
<feature type="chain" id="PRO_5016073732" evidence="5">
    <location>
        <begin position="41"/>
        <end position="554"/>
    </location>
</feature>
<dbReference type="Proteomes" id="UP000594967">
    <property type="component" value="Chromosome"/>
</dbReference>
<dbReference type="FunFam" id="3.10.105.10:FF:000001">
    <property type="entry name" value="Oligopeptide ABC transporter, oligopeptide-binding protein"/>
    <property type="match status" value="1"/>
</dbReference>
<evidence type="ECO:0000256" key="5">
    <source>
        <dbReference type="SAM" id="SignalP"/>
    </source>
</evidence>
<dbReference type="AlphaFoldDB" id="A0A2X4XLC3"/>
<dbReference type="Pfam" id="PF00496">
    <property type="entry name" value="SBP_bac_5"/>
    <property type="match status" value="1"/>
</dbReference>
<dbReference type="InterPro" id="IPR030678">
    <property type="entry name" value="Peptide/Ni-bd"/>
</dbReference>
<evidence type="ECO:0000313" key="7">
    <source>
        <dbReference type="EMBL" id="QPS20735.1"/>
    </source>
</evidence>
<dbReference type="InterPro" id="IPR039424">
    <property type="entry name" value="SBP_5"/>
</dbReference>
<proteinExistence type="inferred from homology"/>
<dbReference type="GO" id="GO:0015833">
    <property type="term" value="P:peptide transport"/>
    <property type="evidence" value="ECO:0007669"/>
    <property type="project" value="TreeGrafter"/>
</dbReference>
<evidence type="ECO:0000313" key="8">
    <source>
        <dbReference type="EMBL" id="SQI40715.1"/>
    </source>
</evidence>
<dbReference type="Gene3D" id="3.90.76.10">
    <property type="entry name" value="Dipeptide-binding Protein, Domain 1"/>
    <property type="match status" value="1"/>
</dbReference>
<evidence type="ECO:0000313" key="10">
    <source>
        <dbReference type="Proteomes" id="UP000594967"/>
    </source>
</evidence>
<dbReference type="InterPro" id="IPR000914">
    <property type="entry name" value="SBP_5_dom"/>
</dbReference>
<sequence>MNMSVDKTPIRDKGVKYSFRFNGLASLIFLSLQAASLAHAAEVPVGVKLAATQELVRANGYEPATLDPNLAESNVEFNIFNDLFEGLLRVGKNGEVIPALATQWENQGNVWTFHLRPEAKWSNGDPVTAEDFVFSWRRLTDPKTASPYGSYLASAYVLNAAEINAGSKPPAELGVKALDANTLQVTLSEPNSYLLKQLVHFPVLPVNRKAVEKYGKNWTQPQNFVSNGAFRLTQWVVNEKVVVERNTQYWDNAHTALNKVTFLPLQGFPEVARFRAGEIELGYSTPPELYQQLKKSLGEEQLVTYPLLSTSYFAFNTRQAPFNDVRVRQALNLALDKEVIATKVLGYGQQPAWTFTPSGAGGFTLKAGEAAGWSQEQRVAQAKKLLAEAGFNAERPLQFNLLYSNDATIKKIVIASSAMWKKNLGVNATLQSQERKVTLDNINNGHYSVAFSRWLADYNDPSTFLNVFRSTSSENSAKYANENYDRLLHQATAAKTPQQVQHYFQQAEDRLAVDTPVAPVYYEANATLVKPYVKGIDFTRQGPLYDKNAYIIAH</sequence>
<keyword evidence="10" id="KW-1185">Reference proteome</keyword>
<feature type="domain" description="Solute-binding protein family 5" evidence="6">
    <location>
        <begin position="95"/>
        <end position="474"/>
    </location>
</feature>
<dbReference type="PIRSF" id="PIRSF002741">
    <property type="entry name" value="MppA"/>
    <property type="match status" value="1"/>
</dbReference>
<dbReference type="EMBL" id="CP065673">
    <property type="protein sequence ID" value="QPS20735.1"/>
    <property type="molecule type" value="Genomic_DNA"/>
</dbReference>
<comment type="subcellular location">
    <subcellularLocation>
        <location evidence="1">Cell envelope</location>
    </subcellularLocation>
</comment>
<keyword evidence="3" id="KW-0813">Transport</keyword>
<dbReference type="EMBL" id="LS483469">
    <property type="protein sequence ID" value="SQI40715.1"/>
    <property type="molecule type" value="Genomic_DNA"/>
</dbReference>
<reference evidence="8 9" key="1">
    <citation type="submission" date="2018-06" db="EMBL/GenBank/DDBJ databases">
        <authorList>
            <consortium name="Pathogen Informatics"/>
            <person name="Doyle S."/>
        </authorList>
    </citation>
    <scope>NUCLEOTIDE SEQUENCE [LARGE SCALE GENOMIC DNA]</scope>
    <source>
        <strain evidence="8 9">NCTC12961</strain>
    </source>
</reference>
<dbReference type="CDD" id="cd08504">
    <property type="entry name" value="PBP2_OppA"/>
    <property type="match status" value="1"/>
</dbReference>
<dbReference type="Proteomes" id="UP000248897">
    <property type="component" value="Chromosome 1"/>
</dbReference>
<name>A0A2X4XLC3_SERPL</name>
<evidence type="ECO:0000256" key="3">
    <source>
        <dbReference type="ARBA" id="ARBA00022448"/>
    </source>
</evidence>
<dbReference type="STRING" id="82996.ADP72_23380"/>
<dbReference type="GO" id="GO:1904680">
    <property type="term" value="F:peptide transmembrane transporter activity"/>
    <property type="evidence" value="ECO:0007669"/>
    <property type="project" value="TreeGrafter"/>
</dbReference>
<reference evidence="7 10" key="2">
    <citation type="submission" date="2020-12" db="EMBL/GenBank/DDBJ databases">
        <title>FDA dAtabase for Regulatory Grade micrObial Sequences (FDA-ARGOS): Supporting development and validation of Infectious Disease Dx tests.</title>
        <authorList>
            <person name="Sproer C."/>
            <person name="Gronow S."/>
            <person name="Severitt S."/>
            <person name="Schroder I."/>
            <person name="Tallon L."/>
            <person name="Sadzewicz L."/>
            <person name="Zhao X."/>
            <person name="Boylan J."/>
            <person name="Ott S."/>
            <person name="Bowen H."/>
            <person name="Vavikolanu K."/>
            <person name="Mehta A."/>
            <person name="Aluvathingal J."/>
            <person name="Nadendla S."/>
            <person name="Lowell S."/>
            <person name="Myers T."/>
            <person name="Yan Y."/>
            <person name="Sichtig H."/>
        </authorList>
    </citation>
    <scope>NUCLEOTIDE SEQUENCE [LARGE SCALE GENOMIC DNA]</scope>
    <source>
        <strain evidence="7 10">FDAARGOS_907</strain>
    </source>
</reference>
<dbReference type="Gene3D" id="3.10.105.10">
    <property type="entry name" value="Dipeptide-binding Protein, Domain 3"/>
    <property type="match status" value="1"/>
</dbReference>
<protein>
    <submittedName>
        <fullName evidence="7">Oligopeptide ABC transporter substrate-binding protein OppA</fullName>
    </submittedName>
    <submittedName>
        <fullName evidence="8">Periplasmic oligopeptide-binding protein</fullName>
    </submittedName>
</protein>
<dbReference type="GO" id="GO:0030288">
    <property type="term" value="C:outer membrane-bounded periplasmic space"/>
    <property type="evidence" value="ECO:0007669"/>
    <property type="project" value="TreeGrafter"/>
</dbReference>
<dbReference type="SUPFAM" id="SSF53850">
    <property type="entry name" value="Periplasmic binding protein-like II"/>
    <property type="match status" value="1"/>
</dbReference>
<evidence type="ECO:0000256" key="4">
    <source>
        <dbReference type="ARBA" id="ARBA00022729"/>
    </source>
</evidence>
<evidence type="ECO:0000256" key="2">
    <source>
        <dbReference type="ARBA" id="ARBA00005695"/>
    </source>
</evidence>